<accession>A0A2P5AKB5</accession>
<gene>
    <name evidence="1" type="ORF">PanWU01x14_323850</name>
</gene>
<organism evidence="1 2">
    <name type="scientific">Parasponia andersonii</name>
    <name type="common">Sponia andersonii</name>
    <dbReference type="NCBI Taxonomy" id="3476"/>
    <lineage>
        <taxon>Eukaryota</taxon>
        <taxon>Viridiplantae</taxon>
        <taxon>Streptophyta</taxon>
        <taxon>Embryophyta</taxon>
        <taxon>Tracheophyta</taxon>
        <taxon>Spermatophyta</taxon>
        <taxon>Magnoliopsida</taxon>
        <taxon>eudicotyledons</taxon>
        <taxon>Gunneridae</taxon>
        <taxon>Pentapetalae</taxon>
        <taxon>rosids</taxon>
        <taxon>fabids</taxon>
        <taxon>Rosales</taxon>
        <taxon>Cannabaceae</taxon>
        <taxon>Parasponia</taxon>
    </lineage>
</organism>
<comment type="caution">
    <text evidence="1">The sequence shown here is derived from an EMBL/GenBank/DDBJ whole genome shotgun (WGS) entry which is preliminary data.</text>
</comment>
<sequence>MAVKYLSIIAMHSPVPSDYLPDSSSKPTIYFLSLPWFAFAWKNFEYQYPPFNHSALDHWRQNCSSRNNSLSLSFSKFAALRFP</sequence>
<dbReference type="AlphaFoldDB" id="A0A2P5AKB5"/>
<dbReference type="Proteomes" id="UP000237105">
    <property type="component" value="Unassembled WGS sequence"/>
</dbReference>
<evidence type="ECO:0000313" key="2">
    <source>
        <dbReference type="Proteomes" id="UP000237105"/>
    </source>
</evidence>
<proteinExistence type="predicted"/>
<evidence type="ECO:0000313" key="1">
    <source>
        <dbReference type="EMBL" id="PON36996.1"/>
    </source>
</evidence>
<keyword evidence="2" id="KW-1185">Reference proteome</keyword>
<dbReference type="EMBL" id="JXTB01000546">
    <property type="protein sequence ID" value="PON36996.1"/>
    <property type="molecule type" value="Genomic_DNA"/>
</dbReference>
<reference evidence="2" key="1">
    <citation type="submission" date="2016-06" db="EMBL/GenBank/DDBJ databases">
        <title>Parallel loss of symbiosis genes in relatives of nitrogen-fixing non-legume Parasponia.</title>
        <authorList>
            <person name="Van Velzen R."/>
            <person name="Holmer R."/>
            <person name="Bu F."/>
            <person name="Rutten L."/>
            <person name="Van Zeijl A."/>
            <person name="Liu W."/>
            <person name="Santuari L."/>
            <person name="Cao Q."/>
            <person name="Sharma T."/>
            <person name="Shen D."/>
            <person name="Roswanjaya Y."/>
            <person name="Wardhani T."/>
            <person name="Kalhor M.S."/>
            <person name="Jansen J."/>
            <person name="Van den Hoogen J."/>
            <person name="Gungor B."/>
            <person name="Hartog M."/>
            <person name="Hontelez J."/>
            <person name="Verver J."/>
            <person name="Yang W.-C."/>
            <person name="Schijlen E."/>
            <person name="Repin R."/>
            <person name="Schilthuizen M."/>
            <person name="Schranz E."/>
            <person name="Heidstra R."/>
            <person name="Miyata K."/>
            <person name="Fedorova E."/>
            <person name="Kohlen W."/>
            <person name="Bisseling T."/>
            <person name="Smit S."/>
            <person name="Geurts R."/>
        </authorList>
    </citation>
    <scope>NUCLEOTIDE SEQUENCE [LARGE SCALE GENOMIC DNA]</scope>
    <source>
        <strain evidence="2">cv. WU1-14</strain>
    </source>
</reference>
<name>A0A2P5AKB5_PARAD</name>
<protein>
    <submittedName>
        <fullName evidence="1">Uncharacterized protein</fullName>
    </submittedName>
</protein>